<reference evidence="2" key="1">
    <citation type="submission" date="2016-10" db="EMBL/GenBank/DDBJ databases">
        <authorList>
            <person name="Benchimol M."/>
            <person name="Almeida L.G."/>
            <person name="Vasconcelos A.T."/>
            <person name="Perreira-Neves A."/>
            <person name="Rosa I.A."/>
            <person name="Tasca T."/>
            <person name="Bogo M.R."/>
            <person name="de Souza W."/>
        </authorList>
    </citation>
    <scope>NUCLEOTIDE SEQUENCE [LARGE SCALE GENOMIC DNA]</scope>
    <source>
        <strain evidence="2">K</strain>
    </source>
</reference>
<organism evidence="2 3">
    <name type="scientific">Tritrichomonas foetus</name>
    <dbReference type="NCBI Taxonomy" id="1144522"/>
    <lineage>
        <taxon>Eukaryota</taxon>
        <taxon>Metamonada</taxon>
        <taxon>Parabasalia</taxon>
        <taxon>Tritrichomonadida</taxon>
        <taxon>Tritrichomonadidae</taxon>
        <taxon>Tritrichomonas</taxon>
    </lineage>
</organism>
<proteinExistence type="predicted"/>
<sequence>MNLNISQKTQNDLTDVFQPEKAERPEVPKYLQNIEAEQKEEIRERKNRKKARPLNLSEVDKQFKARQQKLKQRDAEHQKKLKDRQLQQERSHKEFLSSLPKTKHAEEVRKEAAATVKADNKLRKELLNNLRKTSPRSVNSRSKSPAGHSNFNLSEEIMLGNNGRSPPGSPNGLYSEEYE</sequence>
<feature type="compositionally biased region" description="Basic and acidic residues" evidence="1">
    <location>
        <begin position="71"/>
        <end position="95"/>
    </location>
</feature>
<feature type="compositionally biased region" description="Basic and acidic residues" evidence="1">
    <location>
        <begin position="18"/>
        <end position="27"/>
    </location>
</feature>
<dbReference type="GeneID" id="94837228"/>
<gene>
    <name evidence="2" type="ORF">TRFO_22373</name>
</gene>
<feature type="compositionally biased region" description="Basic and acidic residues" evidence="1">
    <location>
        <begin position="103"/>
        <end position="126"/>
    </location>
</feature>
<dbReference type="AlphaFoldDB" id="A0A1J4KD86"/>
<feature type="compositionally biased region" description="Polar residues" evidence="1">
    <location>
        <begin position="1"/>
        <end position="13"/>
    </location>
</feature>
<dbReference type="RefSeq" id="XP_068362082.1">
    <property type="nucleotide sequence ID" value="XM_068502524.1"/>
</dbReference>
<comment type="caution">
    <text evidence="2">The sequence shown here is derived from an EMBL/GenBank/DDBJ whole genome shotgun (WGS) entry which is preliminary data.</text>
</comment>
<feature type="region of interest" description="Disordered" evidence="1">
    <location>
        <begin position="1"/>
        <end position="179"/>
    </location>
</feature>
<dbReference type="VEuPathDB" id="TrichDB:TRFO_22373"/>
<evidence type="ECO:0000313" key="3">
    <source>
        <dbReference type="Proteomes" id="UP000179807"/>
    </source>
</evidence>
<dbReference type="EMBL" id="MLAK01000653">
    <property type="protein sequence ID" value="OHT08946.1"/>
    <property type="molecule type" value="Genomic_DNA"/>
</dbReference>
<accession>A0A1J4KD86</accession>
<name>A0A1J4KD86_9EUKA</name>
<dbReference type="Proteomes" id="UP000179807">
    <property type="component" value="Unassembled WGS sequence"/>
</dbReference>
<feature type="compositionally biased region" description="Polar residues" evidence="1">
    <location>
        <begin position="135"/>
        <end position="153"/>
    </location>
</feature>
<keyword evidence="3" id="KW-1185">Reference proteome</keyword>
<protein>
    <submittedName>
        <fullName evidence="2">Uncharacterized protein</fullName>
    </submittedName>
</protein>
<evidence type="ECO:0000313" key="2">
    <source>
        <dbReference type="EMBL" id="OHT08946.1"/>
    </source>
</evidence>
<evidence type="ECO:0000256" key="1">
    <source>
        <dbReference type="SAM" id="MobiDB-lite"/>
    </source>
</evidence>